<dbReference type="PATRIC" id="fig|421052.3.peg.1272"/>
<name>S3NB07_9GAMM</name>
<dbReference type="STRING" id="632955.GCA_000829675_02208"/>
<dbReference type="InterPro" id="IPR036390">
    <property type="entry name" value="WH_DNA-bd_sf"/>
</dbReference>
<evidence type="ECO:0000256" key="2">
    <source>
        <dbReference type="ARBA" id="ARBA00022898"/>
    </source>
</evidence>
<dbReference type="HOGENOM" id="CLU_017584_0_1_6"/>
<evidence type="ECO:0000256" key="4">
    <source>
        <dbReference type="ARBA" id="ARBA00023125"/>
    </source>
</evidence>
<dbReference type="CDD" id="cd07377">
    <property type="entry name" value="WHTH_GntR"/>
    <property type="match status" value="1"/>
</dbReference>
<proteinExistence type="inferred from homology"/>
<keyword evidence="8" id="KW-1185">Reference proteome</keyword>
<dbReference type="OrthoDB" id="9808770at2"/>
<keyword evidence="7" id="KW-0032">Aminotransferase</keyword>
<comment type="caution">
    <text evidence="7">The sequence shown here is derived from an EMBL/GenBank/DDBJ whole genome shotgun (WGS) entry which is preliminary data.</text>
</comment>
<dbReference type="InterPro" id="IPR004839">
    <property type="entry name" value="Aminotransferase_I/II_large"/>
</dbReference>
<dbReference type="PRINTS" id="PR00035">
    <property type="entry name" value="HTHGNTR"/>
</dbReference>
<dbReference type="Pfam" id="PF00392">
    <property type="entry name" value="GntR"/>
    <property type="match status" value="1"/>
</dbReference>
<dbReference type="Proteomes" id="UP000014568">
    <property type="component" value="Unassembled WGS sequence"/>
</dbReference>
<feature type="domain" description="HTH gntR-type" evidence="6">
    <location>
        <begin position="21"/>
        <end position="89"/>
    </location>
</feature>
<dbReference type="InterPro" id="IPR000524">
    <property type="entry name" value="Tscrpt_reg_HTH_GntR"/>
</dbReference>
<dbReference type="PANTHER" id="PTHR46577">
    <property type="entry name" value="HTH-TYPE TRANSCRIPTIONAL REGULATORY PROTEIN GABR"/>
    <property type="match status" value="1"/>
</dbReference>
<dbReference type="GO" id="GO:0030170">
    <property type="term" value="F:pyridoxal phosphate binding"/>
    <property type="evidence" value="ECO:0007669"/>
    <property type="project" value="InterPro"/>
</dbReference>
<organism evidence="7 8">
    <name type="scientific">Acinetobacter rudis CIP 110305</name>
    <dbReference type="NCBI Taxonomy" id="421052"/>
    <lineage>
        <taxon>Bacteria</taxon>
        <taxon>Pseudomonadati</taxon>
        <taxon>Pseudomonadota</taxon>
        <taxon>Gammaproteobacteria</taxon>
        <taxon>Moraxellales</taxon>
        <taxon>Moraxellaceae</taxon>
        <taxon>Acinetobacter</taxon>
    </lineage>
</organism>
<protein>
    <submittedName>
        <fullName evidence="7">GntR family transcriptional regulator/MocR family aminotransferase</fullName>
    </submittedName>
</protein>
<keyword evidence="3" id="KW-0805">Transcription regulation</keyword>
<evidence type="ECO:0000256" key="1">
    <source>
        <dbReference type="ARBA" id="ARBA00005384"/>
    </source>
</evidence>
<dbReference type="CDD" id="cd00609">
    <property type="entry name" value="AAT_like"/>
    <property type="match status" value="1"/>
</dbReference>
<dbReference type="InterPro" id="IPR015421">
    <property type="entry name" value="PyrdxlP-dep_Trfase_major"/>
</dbReference>
<evidence type="ECO:0000313" key="8">
    <source>
        <dbReference type="Proteomes" id="UP000014568"/>
    </source>
</evidence>
<reference evidence="7 8" key="1">
    <citation type="submission" date="2013-06" db="EMBL/GenBank/DDBJ databases">
        <title>The Genome Sequence of Acinetobacter rudis CIP 110305.</title>
        <authorList>
            <consortium name="The Broad Institute Genome Sequencing Platform"/>
            <consortium name="The Broad Institute Genome Sequencing Center for Infectious Disease"/>
            <person name="Cerqueira G."/>
            <person name="Feldgarden M."/>
            <person name="Courvalin P."/>
            <person name="Perichon B."/>
            <person name="Grillot-Courvalin C."/>
            <person name="Clermont D."/>
            <person name="Rocha E."/>
            <person name="Yoon E.-J."/>
            <person name="Nemec A."/>
            <person name="Young S.K."/>
            <person name="Zeng Q."/>
            <person name="Gargeya S."/>
            <person name="Fitzgerald M."/>
            <person name="Abouelleil A."/>
            <person name="Alvarado L."/>
            <person name="Berlin A.M."/>
            <person name="Chapman S.B."/>
            <person name="Dewar J."/>
            <person name="Goldberg J."/>
            <person name="Griggs A."/>
            <person name="Gujja S."/>
            <person name="Hansen M."/>
            <person name="Howarth C."/>
            <person name="Imamovic A."/>
            <person name="Larimer J."/>
            <person name="McCowan C."/>
            <person name="Murphy C."/>
            <person name="Pearson M."/>
            <person name="Priest M."/>
            <person name="Roberts A."/>
            <person name="Saif S."/>
            <person name="Shea T."/>
            <person name="Sykes S."/>
            <person name="Wortman J."/>
            <person name="Nusbaum C."/>
            <person name="Birren B."/>
        </authorList>
    </citation>
    <scope>NUCLEOTIDE SEQUENCE [LARGE SCALE GENOMIC DNA]</scope>
    <source>
        <strain evidence="7 8">CIP 110305</strain>
    </source>
</reference>
<dbReference type="GO" id="GO:0003677">
    <property type="term" value="F:DNA binding"/>
    <property type="evidence" value="ECO:0007669"/>
    <property type="project" value="UniProtKB-KW"/>
</dbReference>
<dbReference type="eggNOG" id="COG1167">
    <property type="taxonomic scope" value="Bacteria"/>
</dbReference>
<evidence type="ECO:0000259" key="6">
    <source>
        <dbReference type="PROSITE" id="PS50949"/>
    </source>
</evidence>
<evidence type="ECO:0000313" key="7">
    <source>
        <dbReference type="EMBL" id="EPF75633.1"/>
    </source>
</evidence>
<dbReference type="SUPFAM" id="SSF46785">
    <property type="entry name" value="Winged helix' DNA-binding domain"/>
    <property type="match status" value="1"/>
</dbReference>
<dbReference type="Gene3D" id="1.10.10.10">
    <property type="entry name" value="Winged helix-like DNA-binding domain superfamily/Winged helix DNA-binding domain"/>
    <property type="match status" value="1"/>
</dbReference>
<dbReference type="GO" id="GO:0003700">
    <property type="term" value="F:DNA-binding transcription factor activity"/>
    <property type="evidence" value="ECO:0007669"/>
    <property type="project" value="InterPro"/>
</dbReference>
<evidence type="ECO:0000256" key="5">
    <source>
        <dbReference type="ARBA" id="ARBA00023163"/>
    </source>
</evidence>
<keyword evidence="4" id="KW-0238">DNA-binding</keyword>
<gene>
    <name evidence="7" type="ORF">F945_01300</name>
</gene>
<accession>S3NB07</accession>
<dbReference type="SUPFAM" id="SSF53383">
    <property type="entry name" value="PLP-dependent transferases"/>
    <property type="match status" value="1"/>
</dbReference>
<dbReference type="InterPro" id="IPR051446">
    <property type="entry name" value="HTH_trans_reg/aminotransferase"/>
</dbReference>
<dbReference type="Gene3D" id="3.40.640.10">
    <property type="entry name" value="Type I PLP-dependent aspartate aminotransferase-like (Major domain)"/>
    <property type="match status" value="1"/>
</dbReference>
<keyword evidence="7" id="KW-0808">Transferase</keyword>
<dbReference type="Pfam" id="PF00155">
    <property type="entry name" value="Aminotran_1_2"/>
    <property type="match status" value="1"/>
</dbReference>
<dbReference type="InterPro" id="IPR015424">
    <property type="entry name" value="PyrdxlP-dep_Trfase"/>
</dbReference>
<dbReference type="AlphaFoldDB" id="S3NB07"/>
<dbReference type="InterPro" id="IPR036388">
    <property type="entry name" value="WH-like_DNA-bd_sf"/>
</dbReference>
<keyword evidence="5" id="KW-0804">Transcription</keyword>
<dbReference type="RefSeq" id="WP_016655709.1">
    <property type="nucleotide sequence ID" value="NZ_KE340352.1"/>
</dbReference>
<dbReference type="PROSITE" id="PS50949">
    <property type="entry name" value="HTH_GNTR"/>
    <property type="match status" value="1"/>
</dbReference>
<sequence length="513" mass="57148">MARMAKVIDLPSIAKIDKSQGKISTQLTLALREAVQCGDLKAGDSLPSSRELAQTLKVARGTVIQAYDQLLAEGVFEAQARSGTFVSHRLSKTIQLDKKAKTPSSDSSISLPQSAHAYAKLLKEFQPLPHVPFAVSVPIGRTQPNDIWRKFGNKFRSRGVGAPTGYDEPQGILSLRVAIADYVRRSRSVHCEPEQIVITSGIQQALYICSQILFEHNDQVWVEDPAYRGTTAILENAPQQIEIFRVPVDDEGLNVDHASKVAQHARAAFVTPSHQYPLGMPMSLARRSALTAWAKQHRAWIIEDDYDSELRYHGQPFPALHAMAPDQVIYLGTFSKVLFPSLRLGYAILPQALIAPFCGLRVLIDRHPPSADQHVLAAFIQEGYLERHIRRIRKVYAENRLELIKIIEQNLPRSLAWLQPGDQGMHMVLWLHPQLNDLQIATAALDVGVSVKAISTTFSKQQQHVGLIMGLGDFDPKHMLKAIKRLAQIIEQAALKHNLNVHDEHHLTLHGAV</sequence>
<evidence type="ECO:0000256" key="3">
    <source>
        <dbReference type="ARBA" id="ARBA00023015"/>
    </source>
</evidence>
<dbReference type="PANTHER" id="PTHR46577:SF1">
    <property type="entry name" value="HTH-TYPE TRANSCRIPTIONAL REGULATORY PROTEIN GABR"/>
    <property type="match status" value="1"/>
</dbReference>
<dbReference type="SMART" id="SM00345">
    <property type="entry name" value="HTH_GNTR"/>
    <property type="match status" value="1"/>
</dbReference>
<comment type="similarity">
    <text evidence="1">In the C-terminal section; belongs to the class-I pyridoxal-phosphate-dependent aminotransferase family.</text>
</comment>
<dbReference type="EMBL" id="ATGI01000013">
    <property type="protein sequence ID" value="EPF75633.1"/>
    <property type="molecule type" value="Genomic_DNA"/>
</dbReference>
<keyword evidence="2" id="KW-0663">Pyridoxal phosphate</keyword>
<dbReference type="GO" id="GO:0008483">
    <property type="term" value="F:transaminase activity"/>
    <property type="evidence" value="ECO:0007669"/>
    <property type="project" value="UniProtKB-KW"/>
</dbReference>